<proteinExistence type="predicted"/>
<name>A0ABV6JTC3_9PROT</name>
<dbReference type="Proteomes" id="UP001589865">
    <property type="component" value="Unassembled WGS sequence"/>
</dbReference>
<organism evidence="3 4">
    <name type="scientific">Roseomonas elaeocarpi</name>
    <dbReference type="NCBI Taxonomy" id="907779"/>
    <lineage>
        <taxon>Bacteria</taxon>
        <taxon>Pseudomonadati</taxon>
        <taxon>Pseudomonadota</taxon>
        <taxon>Alphaproteobacteria</taxon>
        <taxon>Acetobacterales</taxon>
        <taxon>Roseomonadaceae</taxon>
        <taxon>Roseomonas</taxon>
    </lineage>
</organism>
<evidence type="ECO:0000256" key="1">
    <source>
        <dbReference type="SAM" id="MobiDB-lite"/>
    </source>
</evidence>
<feature type="region of interest" description="Disordered" evidence="1">
    <location>
        <begin position="1"/>
        <end position="36"/>
    </location>
</feature>
<reference evidence="3 4" key="1">
    <citation type="submission" date="2024-09" db="EMBL/GenBank/DDBJ databases">
        <authorList>
            <person name="Sun Q."/>
            <person name="Mori K."/>
        </authorList>
    </citation>
    <scope>NUCLEOTIDE SEQUENCE [LARGE SCALE GENOMIC DNA]</scope>
    <source>
        <strain evidence="3 4">TBRC 5777</strain>
    </source>
</reference>
<dbReference type="RefSeq" id="WP_377044725.1">
    <property type="nucleotide sequence ID" value="NZ_JBHLUN010000008.1"/>
</dbReference>
<comment type="caution">
    <text evidence="3">The sequence shown here is derived from an EMBL/GenBank/DDBJ whole genome shotgun (WGS) entry which is preliminary data.</text>
</comment>
<sequence>MATPRKPASSGGKEGAGRFTPGRSGNPAGRPAGSRNKATVMLDAVAEGEAAEVLRALLARARQGDAQAAGLILARCWPARRGRPVVLSLPSLGAKNGATKAVDAILKATTTGTITPEEAEALVKLVEARQRVAEMPDLVARLEALEVRLKESTS</sequence>
<dbReference type="Pfam" id="PF18932">
    <property type="entry name" value="DUF5681"/>
    <property type="match status" value="1"/>
</dbReference>
<evidence type="ECO:0000313" key="4">
    <source>
        <dbReference type="Proteomes" id="UP001589865"/>
    </source>
</evidence>
<dbReference type="EMBL" id="JBHLUN010000008">
    <property type="protein sequence ID" value="MFC0408971.1"/>
    <property type="molecule type" value="Genomic_DNA"/>
</dbReference>
<accession>A0ABV6JTC3</accession>
<evidence type="ECO:0000259" key="2">
    <source>
        <dbReference type="Pfam" id="PF18932"/>
    </source>
</evidence>
<dbReference type="InterPro" id="IPR043736">
    <property type="entry name" value="DUF5681"/>
</dbReference>
<protein>
    <submittedName>
        <fullName evidence="3">DUF5681 domain-containing protein</fullName>
    </submittedName>
</protein>
<gene>
    <name evidence="3" type="ORF">ACFFGY_11965</name>
</gene>
<evidence type="ECO:0000313" key="3">
    <source>
        <dbReference type="EMBL" id="MFC0408971.1"/>
    </source>
</evidence>
<feature type="domain" description="DUF5681" evidence="2">
    <location>
        <begin position="16"/>
        <end position="79"/>
    </location>
</feature>
<keyword evidence="4" id="KW-1185">Reference proteome</keyword>